<dbReference type="Proteomes" id="UP000827986">
    <property type="component" value="Unassembled WGS sequence"/>
</dbReference>
<evidence type="ECO:0000313" key="2">
    <source>
        <dbReference type="EMBL" id="KAH1181685.1"/>
    </source>
</evidence>
<gene>
    <name evidence="2" type="ORF">KIL84_005411</name>
</gene>
<sequence length="127" mass="12786">MSRPRGEGSRGEAGLRGPRKRGSLPSRSPRPGGGAGPRGRADAGGRPGMPVQAPGYQRAAGSAASLPLAARQNQASGPLPSRGGSFPPLQPRSLHPPPASEGPRAPSASLFLRLGPAPARLPLALRG</sequence>
<dbReference type="EMBL" id="JAHDVG010000468">
    <property type="protein sequence ID" value="KAH1181685.1"/>
    <property type="molecule type" value="Genomic_DNA"/>
</dbReference>
<feature type="compositionally biased region" description="Pro residues" evidence="1">
    <location>
        <begin position="88"/>
        <end position="100"/>
    </location>
</feature>
<keyword evidence="3" id="KW-1185">Reference proteome</keyword>
<dbReference type="AlphaFoldDB" id="A0A9D3XMA5"/>
<name>A0A9D3XMA5_9SAUR</name>
<organism evidence="2 3">
    <name type="scientific">Mauremys mutica</name>
    <name type="common">yellowpond turtle</name>
    <dbReference type="NCBI Taxonomy" id="74926"/>
    <lineage>
        <taxon>Eukaryota</taxon>
        <taxon>Metazoa</taxon>
        <taxon>Chordata</taxon>
        <taxon>Craniata</taxon>
        <taxon>Vertebrata</taxon>
        <taxon>Euteleostomi</taxon>
        <taxon>Archelosauria</taxon>
        <taxon>Testudinata</taxon>
        <taxon>Testudines</taxon>
        <taxon>Cryptodira</taxon>
        <taxon>Durocryptodira</taxon>
        <taxon>Testudinoidea</taxon>
        <taxon>Geoemydidae</taxon>
        <taxon>Geoemydinae</taxon>
        <taxon>Mauremys</taxon>
    </lineage>
</organism>
<evidence type="ECO:0000256" key="1">
    <source>
        <dbReference type="SAM" id="MobiDB-lite"/>
    </source>
</evidence>
<protein>
    <submittedName>
        <fullName evidence="2">Uncharacterized protein</fullName>
    </submittedName>
</protein>
<feature type="region of interest" description="Disordered" evidence="1">
    <location>
        <begin position="1"/>
        <end position="127"/>
    </location>
</feature>
<feature type="compositionally biased region" description="Low complexity" evidence="1">
    <location>
        <begin position="59"/>
        <end position="70"/>
    </location>
</feature>
<proteinExistence type="predicted"/>
<evidence type="ECO:0000313" key="3">
    <source>
        <dbReference type="Proteomes" id="UP000827986"/>
    </source>
</evidence>
<feature type="compositionally biased region" description="Low complexity" evidence="1">
    <location>
        <begin position="112"/>
        <end position="127"/>
    </location>
</feature>
<comment type="caution">
    <text evidence="2">The sequence shown here is derived from an EMBL/GenBank/DDBJ whole genome shotgun (WGS) entry which is preliminary data.</text>
</comment>
<feature type="compositionally biased region" description="Basic and acidic residues" evidence="1">
    <location>
        <begin position="1"/>
        <end position="10"/>
    </location>
</feature>
<reference evidence="2" key="1">
    <citation type="submission" date="2021-09" db="EMBL/GenBank/DDBJ databases">
        <title>The genome of Mauremys mutica provides insights into the evolution of semi-aquatic lifestyle.</title>
        <authorList>
            <person name="Gong S."/>
            <person name="Gao Y."/>
        </authorList>
    </citation>
    <scope>NUCLEOTIDE SEQUENCE</scope>
    <source>
        <strain evidence="2">MM-2020</strain>
        <tissue evidence="2">Muscle</tissue>
    </source>
</reference>
<accession>A0A9D3XMA5</accession>